<dbReference type="PANTHER" id="PTHR32097:SF17">
    <property type="entry name" value="CAMP-BINDING PROTEIN 1-RELATED"/>
    <property type="match status" value="1"/>
</dbReference>
<organism evidence="2 3">
    <name type="scientific">Streptomyces globosus</name>
    <dbReference type="NCBI Taxonomy" id="68209"/>
    <lineage>
        <taxon>Bacteria</taxon>
        <taxon>Bacillati</taxon>
        <taxon>Actinomycetota</taxon>
        <taxon>Actinomycetes</taxon>
        <taxon>Kitasatosporales</taxon>
        <taxon>Streptomycetaceae</taxon>
        <taxon>Streptomyces</taxon>
    </lineage>
</organism>
<dbReference type="RefSeq" id="WP_114054593.1">
    <property type="nucleotide sequence ID" value="NZ_CP030862.1"/>
</dbReference>
<dbReference type="AlphaFoldDB" id="A0A344TXP1"/>
<evidence type="ECO:0000259" key="1">
    <source>
        <dbReference type="Pfam" id="PF02342"/>
    </source>
</evidence>
<sequence length="193" mass="20871">MSLNLTKGQRISLTKPDTTPLSHVRMGLGWQPRTRTGFLGRLMGPTEIDLDASAVLYAGRRVVDVVYFQHLTGIFGAVKHSGDNRTGGDGPGDDEAITVDFTRMLAEVDQIVFTVNSFTGATFDEVENAYCRLVDDSTGAELARYTLSGGGRHTAQVMAKISRINGAWQLTALGEPASGATFQDLLPTIDRHL</sequence>
<gene>
    <name evidence="2" type="ORF">C0216_07985</name>
</gene>
<dbReference type="Pfam" id="PF02342">
    <property type="entry name" value="TerD"/>
    <property type="match status" value="1"/>
</dbReference>
<dbReference type="Gene3D" id="2.60.60.30">
    <property type="entry name" value="sav2460 like domains"/>
    <property type="match status" value="1"/>
</dbReference>
<dbReference type="Proteomes" id="UP000252004">
    <property type="component" value="Chromosome"/>
</dbReference>
<reference evidence="2 3" key="1">
    <citation type="submission" date="2018-01" db="EMBL/GenBank/DDBJ databases">
        <title>Draft genome Sequence of streptomyces globosus LZH-48.</title>
        <authorList>
            <person name="Ran K."/>
            <person name="Li Z."/>
            <person name="Wei S."/>
            <person name="Dong R."/>
        </authorList>
    </citation>
    <scope>NUCLEOTIDE SEQUENCE [LARGE SCALE GENOMIC DNA]</scope>
    <source>
        <strain evidence="2 3">LZH-48</strain>
    </source>
</reference>
<dbReference type="CDD" id="cd06974">
    <property type="entry name" value="TerD_like"/>
    <property type="match status" value="1"/>
</dbReference>
<evidence type="ECO:0000313" key="3">
    <source>
        <dbReference type="Proteomes" id="UP000252004"/>
    </source>
</evidence>
<feature type="domain" description="TerD" evidence="1">
    <location>
        <begin position="1"/>
        <end position="179"/>
    </location>
</feature>
<name>A0A344TXP1_9ACTN</name>
<dbReference type="InterPro" id="IPR051324">
    <property type="entry name" value="Stress/Tellurium_Resist"/>
</dbReference>
<dbReference type="EMBL" id="CP030862">
    <property type="protein sequence ID" value="AXE23412.1"/>
    <property type="molecule type" value="Genomic_DNA"/>
</dbReference>
<dbReference type="OrthoDB" id="56224at2"/>
<dbReference type="PANTHER" id="PTHR32097">
    <property type="entry name" value="CAMP-BINDING PROTEIN 1-RELATED"/>
    <property type="match status" value="1"/>
</dbReference>
<evidence type="ECO:0000313" key="2">
    <source>
        <dbReference type="EMBL" id="AXE23412.1"/>
    </source>
</evidence>
<dbReference type="InterPro" id="IPR003325">
    <property type="entry name" value="TerD"/>
</dbReference>
<accession>A0A344TXP1</accession>
<dbReference type="KEGG" id="sgz:C0216_07985"/>
<protein>
    <submittedName>
        <fullName evidence="2">TerD family protein</fullName>
    </submittedName>
</protein>
<proteinExistence type="predicted"/>
<keyword evidence="3" id="KW-1185">Reference proteome</keyword>